<proteinExistence type="inferred from homology"/>
<dbReference type="EC" id="1.-.-.-" evidence="7"/>
<dbReference type="PROSITE" id="PS51349">
    <property type="entry name" value="FMN_HYDROXY_ACID_DH_2"/>
    <property type="match status" value="1"/>
</dbReference>
<dbReference type="Gene3D" id="3.20.20.70">
    <property type="entry name" value="Aldolase class I"/>
    <property type="match status" value="1"/>
</dbReference>
<comment type="caution">
    <text evidence="7">The sequence shown here is derived from an EMBL/GenBank/DDBJ whole genome shotgun (WGS) entry which is preliminary data.</text>
</comment>
<dbReference type="InterPro" id="IPR008259">
    <property type="entry name" value="FMN_hydac_DH_AS"/>
</dbReference>
<dbReference type="PIRSF" id="PIRSF000138">
    <property type="entry name" value="Al-hdrx_acd_dh"/>
    <property type="match status" value="1"/>
</dbReference>
<evidence type="ECO:0000313" key="8">
    <source>
        <dbReference type="Proteomes" id="UP001235064"/>
    </source>
</evidence>
<keyword evidence="3" id="KW-0288">FMN</keyword>
<evidence type="ECO:0000256" key="4">
    <source>
        <dbReference type="ARBA" id="ARBA00023002"/>
    </source>
</evidence>
<keyword evidence="4 7" id="KW-0560">Oxidoreductase</keyword>
<dbReference type="RefSeq" id="WP_286287428.1">
    <property type="nucleotide sequence ID" value="NZ_JASXSZ010000001.1"/>
</dbReference>
<dbReference type="EMBL" id="JASXSZ010000001">
    <property type="protein sequence ID" value="MDL9978745.1"/>
    <property type="molecule type" value="Genomic_DNA"/>
</dbReference>
<dbReference type="GO" id="GO:0016491">
    <property type="term" value="F:oxidoreductase activity"/>
    <property type="evidence" value="ECO:0007669"/>
    <property type="project" value="UniProtKB-KW"/>
</dbReference>
<dbReference type="SUPFAM" id="SSF51395">
    <property type="entry name" value="FMN-linked oxidoreductases"/>
    <property type="match status" value="1"/>
</dbReference>
<dbReference type="Proteomes" id="UP001235064">
    <property type="component" value="Unassembled WGS sequence"/>
</dbReference>
<evidence type="ECO:0000256" key="2">
    <source>
        <dbReference type="ARBA" id="ARBA00022630"/>
    </source>
</evidence>
<evidence type="ECO:0000313" key="7">
    <source>
        <dbReference type="EMBL" id="MDL9978745.1"/>
    </source>
</evidence>
<comment type="cofactor">
    <cofactor evidence="1">
        <name>FMN</name>
        <dbReference type="ChEBI" id="CHEBI:58210"/>
    </cofactor>
</comment>
<gene>
    <name evidence="7" type="ORF">QSV35_05345</name>
</gene>
<dbReference type="PANTHER" id="PTHR10578">
    <property type="entry name" value="S -2-HYDROXY-ACID OXIDASE-RELATED"/>
    <property type="match status" value="1"/>
</dbReference>
<protein>
    <submittedName>
        <fullName evidence="7">Alpha-hydroxy acid oxidase</fullName>
        <ecNumber evidence="7">1.-.-.-</ecNumber>
    </submittedName>
</protein>
<keyword evidence="2" id="KW-0285">Flavoprotein</keyword>
<accession>A0ABT7MWA9</accession>
<feature type="domain" description="FMN hydroxy acid dehydrogenase" evidence="6">
    <location>
        <begin position="12"/>
        <end position="389"/>
    </location>
</feature>
<dbReference type="PROSITE" id="PS00557">
    <property type="entry name" value="FMN_HYDROXY_ACID_DH_1"/>
    <property type="match status" value="1"/>
</dbReference>
<name>A0ABT7MWA9_9MICO</name>
<dbReference type="Pfam" id="PF01070">
    <property type="entry name" value="FMN_dh"/>
    <property type="match status" value="1"/>
</dbReference>
<dbReference type="PANTHER" id="PTHR10578:SF107">
    <property type="entry name" value="2-HYDROXYACID OXIDASE 1"/>
    <property type="match status" value="1"/>
</dbReference>
<evidence type="ECO:0000256" key="3">
    <source>
        <dbReference type="ARBA" id="ARBA00022643"/>
    </source>
</evidence>
<organism evidence="7 8">
    <name type="scientific">Microbacterium candidum</name>
    <dbReference type="NCBI Taxonomy" id="3041922"/>
    <lineage>
        <taxon>Bacteria</taxon>
        <taxon>Bacillati</taxon>
        <taxon>Actinomycetota</taxon>
        <taxon>Actinomycetes</taxon>
        <taxon>Micrococcales</taxon>
        <taxon>Microbacteriaceae</taxon>
        <taxon>Microbacterium</taxon>
    </lineage>
</organism>
<dbReference type="CDD" id="cd02809">
    <property type="entry name" value="alpha_hydroxyacid_oxid_FMN"/>
    <property type="match status" value="1"/>
</dbReference>
<evidence type="ECO:0000256" key="5">
    <source>
        <dbReference type="ARBA" id="ARBA00024042"/>
    </source>
</evidence>
<dbReference type="InterPro" id="IPR012133">
    <property type="entry name" value="Alpha-hydoxy_acid_DH_FMN"/>
</dbReference>
<sequence>MNVHGAGQRPPRGLRASLTVDDVRRAARRRVPRAVFDFVDGGADDEITMARARRAFDEVVLLPDVLRDVATVDTAVAIGGRASALPIAIGPTGYTGLLHPDGERAVSRAAAAAGIPYTLSTMGTRTIAEVRGDLPDAAVFFQLYFWKDRARQDALVAEAIEHRVDALVVTVDMAVGGARRRDLRRGLSMPPRISLPLVVDGALHPAWALGYLRRPPAFVSLAPGGSRSIAEVADLMFDPGADRASLERLRGQWPGRLIVKGVLTPRAAREAVAVGADEVVVSNHGGRQLDRAPAALECVARVRDAVGDGVAVHLDGGVRSGADVAAAVGLGADSVWLGRAALYGLMAGGEAGVALVLRLLADQLAATMRLLGAARLSTLPGHVALGAVRSAESRLSE</sequence>
<dbReference type="InterPro" id="IPR000262">
    <property type="entry name" value="FMN-dep_DH"/>
</dbReference>
<dbReference type="InterPro" id="IPR037396">
    <property type="entry name" value="FMN_HAD"/>
</dbReference>
<reference evidence="7 8" key="1">
    <citation type="submission" date="2023-06" db="EMBL/GenBank/DDBJ databases">
        <title>Microbacterium sp. nov., isolated from a waste landfill.</title>
        <authorList>
            <person name="Wen W."/>
        </authorList>
    </citation>
    <scope>NUCLEOTIDE SEQUENCE [LARGE SCALE GENOMIC DNA]</scope>
    <source>
        <strain evidence="7 8">ASV49</strain>
    </source>
</reference>
<evidence type="ECO:0000256" key="1">
    <source>
        <dbReference type="ARBA" id="ARBA00001917"/>
    </source>
</evidence>
<evidence type="ECO:0000259" key="6">
    <source>
        <dbReference type="PROSITE" id="PS51349"/>
    </source>
</evidence>
<dbReference type="InterPro" id="IPR013785">
    <property type="entry name" value="Aldolase_TIM"/>
</dbReference>
<keyword evidence="8" id="KW-1185">Reference proteome</keyword>
<comment type="similarity">
    <text evidence="5">Belongs to the FMN-dependent alpha-hydroxy acid dehydrogenase family.</text>
</comment>